<accession>A0A3M9NQ88</accession>
<comment type="caution">
    <text evidence="1">The sequence shown here is derived from an EMBL/GenBank/DDBJ whole genome shotgun (WGS) entry which is preliminary data.</text>
</comment>
<dbReference type="RefSeq" id="WP_123118725.1">
    <property type="nucleotide sequence ID" value="NZ_RJJR01000001.1"/>
</dbReference>
<name>A0A3M9NQ88_9BACT</name>
<gene>
    <name evidence="1" type="ORF">EFY79_00590</name>
</gene>
<protein>
    <submittedName>
        <fullName evidence="1">Uncharacterized protein</fullName>
    </submittedName>
</protein>
<reference evidence="1 2" key="1">
    <citation type="submission" date="2018-11" db="EMBL/GenBank/DDBJ databases">
        <title>Draft genome sequence of Ferruginibacter sp. BO-59.</title>
        <authorList>
            <person name="Im W.T."/>
        </authorList>
    </citation>
    <scope>NUCLEOTIDE SEQUENCE [LARGE SCALE GENOMIC DNA]</scope>
    <source>
        <strain evidence="1 2">BO-59</strain>
    </source>
</reference>
<dbReference type="Proteomes" id="UP000267223">
    <property type="component" value="Unassembled WGS sequence"/>
</dbReference>
<evidence type="ECO:0000313" key="2">
    <source>
        <dbReference type="Proteomes" id="UP000267223"/>
    </source>
</evidence>
<dbReference type="EMBL" id="RJJR01000001">
    <property type="protein sequence ID" value="RNI39834.1"/>
    <property type="molecule type" value="Genomic_DNA"/>
</dbReference>
<evidence type="ECO:0000313" key="1">
    <source>
        <dbReference type="EMBL" id="RNI39834.1"/>
    </source>
</evidence>
<sequence length="85" mass="9487">MNHRTELHIDELVLHGFSPHQRYAIAQAIEVELTRLFTEKPIPVALQQGGKFPSVNAGCFNINKESKSEATGNKIAYAVYKSFGK</sequence>
<proteinExistence type="predicted"/>
<organism evidence="1 2">
    <name type="scientific">Hanamia caeni</name>
    <dbReference type="NCBI Taxonomy" id="2294116"/>
    <lineage>
        <taxon>Bacteria</taxon>
        <taxon>Pseudomonadati</taxon>
        <taxon>Bacteroidota</taxon>
        <taxon>Chitinophagia</taxon>
        <taxon>Chitinophagales</taxon>
        <taxon>Chitinophagaceae</taxon>
        <taxon>Hanamia</taxon>
    </lineage>
</organism>
<dbReference type="AlphaFoldDB" id="A0A3M9NQ88"/>
<dbReference type="OrthoDB" id="680973at2"/>
<keyword evidence="2" id="KW-1185">Reference proteome</keyword>